<keyword evidence="4" id="KW-0418">Kinase</keyword>
<dbReference type="GO" id="GO:0005739">
    <property type="term" value="C:mitochondrion"/>
    <property type="evidence" value="ECO:0007669"/>
    <property type="project" value="TreeGrafter"/>
</dbReference>
<comment type="similarity">
    <text evidence="1">Belongs to the NAD kinase family.</text>
</comment>
<dbReference type="Gene3D" id="3.40.50.10330">
    <property type="entry name" value="Probable inorganic polyphosphate/atp-NAD kinase, domain 1"/>
    <property type="match status" value="1"/>
</dbReference>
<dbReference type="Proteomes" id="UP001374579">
    <property type="component" value="Unassembled WGS sequence"/>
</dbReference>
<accession>A0AAN9B914</accession>
<dbReference type="InterPro" id="IPR002504">
    <property type="entry name" value="NADK"/>
</dbReference>
<dbReference type="EMBL" id="JBAMIC010000011">
    <property type="protein sequence ID" value="KAK7100993.1"/>
    <property type="molecule type" value="Genomic_DNA"/>
</dbReference>
<dbReference type="GO" id="GO:0003951">
    <property type="term" value="F:NAD+ kinase activity"/>
    <property type="evidence" value="ECO:0007669"/>
    <property type="project" value="UniProtKB-EC"/>
</dbReference>
<dbReference type="SUPFAM" id="SSF111331">
    <property type="entry name" value="NAD kinase/diacylglycerol kinase-like"/>
    <property type="match status" value="1"/>
</dbReference>
<dbReference type="GO" id="GO:0006741">
    <property type="term" value="P:NADP+ biosynthetic process"/>
    <property type="evidence" value="ECO:0007669"/>
    <property type="project" value="InterPro"/>
</dbReference>
<evidence type="ECO:0000256" key="5">
    <source>
        <dbReference type="ARBA" id="ARBA00022857"/>
    </source>
</evidence>
<evidence type="ECO:0000256" key="3">
    <source>
        <dbReference type="ARBA" id="ARBA00022679"/>
    </source>
</evidence>
<dbReference type="EC" id="2.7.1.23" evidence="2"/>
<protein>
    <recommendedName>
        <fullName evidence="2">NAD(+) kinase</fullName>
        <ecNumber evidence="2">2.7.1.23</ecNumber>
    </recommendedName>
</protein>
<gene>
    <name evidence="7" type="ORF">V1264_023847</name>
</gene>
<keyword evidence="6" id="KW-0520">NAD</keyword>
<keyword evidence="8" id="KW-1185">Reference proteome</keyword>
<dbReference type="InterPro" id="IPR017437">
    <property type="entry name" value="ATP-NAD_kinase_PpnK-typ_C"/>
</dbReference>
<evidence type="ECO:0000256" key="1">
    <source>
        <dbReference type="ARBA" id="ARBA00010995"/>
    </source>
</evidence>
<organism evidence="7 8">
    <name type="scientific">Littorina saxatilis</name>
    <dbReference type="NCBI Taxonomy" id="31220"/>
    <lineage>
        <taxon>Eukaryota</taxon>
        <taxon>Metazoa</taxon>
        <taxon>Spiralia</taxon>
        <taxon>Lophotrochozoa</taxon>
        <taxon>Mollusca</taxon>
        <taxon>Gastropoda</taxon>
        <taxon>Caenogastropoda</taxon>
        <taxon>Littorinimorpha</taxon>
        <taxon>Littorinoidea</taxon>
        <taxon>Littorinidae</taxon>
        <taxon>Littorina</taxon>
    </lineage>
</organism>
<evidence type="ECO:0000256" key="2">
    <source>
        <dbReference type="ARBA" id="ARBA00012120"/>
    </source>
</evidence>
<keyword evidence="3" id="KW-0808">Transferase</keyword>
<evidence type="ECO:0000256" key="4">
    <source>
        <dbReference type="ARBA" id="ARBA00022777"/>
    </source>
</evidence>
<dbReference type="Gene3D" id="2.60.200.30">
    <property type="entry name" value="Probable inorganic polyphosphate/atp-NAD kinase, domain 2"/>
    <property type="match status" value="1"/>
</dbReference>
<dbReference type="GO" id="GO:0019674">
    <property type="term" value="P:NAD+ metabolic process"/>
    <property type="evidence" value="ECO:0007669"/>
    <property type="project" value="InterPro"/>
</dbReference>
<sequence length="440" mass="50152">MFSRYLLKHAQRPGHQGKLRLLEGSSPSCNGHCYLRLHGHNVRWATTTTNPDDAVPMFNPKRAAVLTKMSRYEYERRLHSRLSEKEFKAFLESKDSDYEGLLVRHHNHLTTVETIKKTLESKNIETRILQRFDFNSDVIDWADAIFTAGGDGTYLLASSKFVNKDKPLIGLNTDPDKSEGHLLLPKRQYPASNFAAALQRMLDGDFRWRYLQRIQVTMGGQHSNDDAVELHDQQLQFPEHRFVEHIKESEEERHPKSVSCNVPPPRVLPVFALNEVFIGESLSSRVSYYEFSEDDGPKEKQKSSGITICTGTGSSSWHFHINHLPAKSVRDVLRIANSRTCSSFPVDDWQTMEAISDEFNSSLRFDSSTPLMAYTIRDPVVNGVFHVSNPRNFAKKIRIRSRMWDACLVIDGGISFQFNDGAIATFEIAEGNAIRTVDFD</sequence>
<proteinExistence type="inferred from homology"/>
<reference evidence="7 8" key="1">
    <citation type="submission" date="2024-02" db="EMBL/GenBank/DDBJ databases">
        <title>Chromosome-scale genome assembly of the rough periwinkle Littorina saxatilis.</title>
        <authorList>
            <person name="De Jode A."/>
            <person name="Faria R."/>
            <person name="Formenti G."/>
            <person name="Sims Y."/>
            <person name="Smith T.P."/>
            <person name="Tracey A."/>
            <person name="Wood J.M.D."/>
            <person name="Zagrodzka Z.B."/>
            <person name="Johannesson K."/>
            <person name="Butlin R.K."/>
            <person name="Leder E.H."/>
        </authorList>
    </citation>
    <scope>NUCLEOTIDE SEQUENCE [LARGE SCALE GENOMIC DNA]</scope>
    <source>
        <strain evidence="7">Snail1</strain>
        <tissue evidence="7">Muscle</tissue>
    </source>
</reference>
<evidence type="ECO:0000313" key="8">
    <source>
        <dbReference type="Proteomes" id="UP001374579"/>
    </source>
</evidence>
<evidence type="ECO:0000256" key="6">
    <source>
        <dbReference type="ARBA" id="ARBA00023027"/>
    </source>
</evidence>
<comment type="caution">
    <text evidence="7">The sequence shown here is derived from an EMBL/GenBank/DDBJ whole genome shotgun (WGS) entry which is preliminary data.</text>
</comment>
<keyword evidence="5" id="KW-0521">NADP</keyword>
<dbReference type="PANTHER" id="PTHR13158">
    <property type="match status" value="1"/>
</dbReference>
<dbReference type="InterPro" id="IPR017438">
    <property type="entry name" value="ATP-NAD_kinase_N"/>
</dbReference>
<evidence type="ECO:0000313" key="7">
    <source>
        <dbReference type="EMBL" id="KAK7100993.1"/>
    </source>
</evidence>
<dbReference type="InterPro" id="IPR016064">
    <property type="entry name" value="NAD/diacylglycerol_kinase_sf"/>
</dbReference>
<dbReference type="Pfam" id="PF01513">
    <property type="entry name" value="NAD_kinase"/>
    <property type="match status" value="1"/>
</dbReference>
<dbReference type="PANTHER" id="PTHR13158:SF5">
    <property type="entry name" value="NAD KINASE 2, MITOCHONDRIAL"/>
    <property type="match status" value="1"/>
</dbReference>
<dbReference type="AlphaFoldDB" id="A0AAN9B914"/>
<name>A0AAN9B914_9CAEN</name>